<evidence type="ECO:0000313" key="14">
    <source>
        <dbReference type="Proteomes" id="UP001165085"/>
    </source>
</evidence>
<comment type="caution">
    <text evidence="13">The sequence shown here is derived from an EMBL/GenBank/DDBJ whole genome shotgun (WGS) entry which is preliminary data.</text>
</comment>
<evidence type="ECO:0000313" key="13">
    <source>
        <dbReference type="EMBL" id="GMH86272.1"/>
    </source>
</evidence>
<keyword evidence="7 12" id="KW-1133">Transmembrane helix</keyword>
<keyword evidence="5 12" id="KW-0999">Mitochondrion inner membrane</keyword>
<dbReference type="OrthoDB" id="18577at2759"/>
<keyword evidence="14" id="KW-1185">Reference proteome</keyword>
<protein>
    <recommendedName>
        <fullName evidence="12">Succinate dehydrogenase [ubiquinone] cytochrome b small subunit</fullName>
    </recommendedName>
</protein>
<keyword evidence="9 12" id="KW-0472">Membrane</keyword>
<dbReference type="PANTHER" id="PTHR13337:SF2">
    <property type="entry name" value="SUCCINATE DEHYDROGENASE [UBIQUINONE] CYTOCHROME B SMALL SUBUNIT, MITOCHONDRIAL"/>
    <property type="match status" value="1"/>
</dbReference>
<gene>
    <name evidence="13" type="ORF">TrST_g6911</name>
</gene>
<comment type="subcellular location">
    <subcellularLocation>
        <location evidence="1 12">Mitochondrion inner membrane</location>
        <topology evidence="1 12">Multi-pass membrane protein</topology>
    </subcellularLocation>
</comment>
<evidence type="ECO:0000256" key="2">
    <source>
        <dbReference type="ARBA" id="ARBA00007294"/>
    </source>
</evidence>
<keyword evidence="11" id="KW-0479">Metal-binding</keyword>
<dbReference type="GO" id="GO:0048039">
    <property type="term" value="F:ubiquinone binding"/>
    <property type="evidence" value="ECO:0007669"/>
    <property type="project" value="TreeGrafter"/>
</dbReference>
<dbReference type="GO" id="GO:0006099">
    <property type="term" value="P:tricarboxylic acid cycle"/>
    <property type="evidence" value="ECO:0007669"/>
    <property type="project" value="TreeGrafter"/>
</dbReference>
<proteinExistence type="inferred from homology"/>
<feature type="binding site" evidence="10">
    <location>
        <position position="97"/>
    </location>
    <ligand>
        <name>a ubiquinone</name>
        <dbReference type="ChEBI" id="CHEBI:16389"/>
        <note>ligand shared with IP/SDHB</note>
    </ligand>
</feature>
<dbReference type="Proteomes" id="UP001165085">
    <property type="component" value="Unassembled WGS sequence"/>
</dbReference>
<dbReference type="GO" id="GO:0006121">
    <property type="term" value="P:mitochondrial electron transport, succinate to ubiquinone"/>
    <property type="evidence" value="ECO:0007669"/>
    <property type="project" value="TreeGrafter"/>
</dbReference>
<evidence type="ECO:0000256" key="10">
    <source>
        <dbReference type="PIRSR" id="PIRSR607992-1"/>
    </source>
</evidence>
<dbReference type="GO" id="GO:0005743">
    <property type="term" value="C:mitochondrial inner membrane"/>
    <property type="evidence" value="ECO:0007669"/>
    <property type="project" value="UniProtKB-SubCell"/>
</dbReference>
<comment type="caution">
    <text evidence="12">Lacks conserved residue(s) required for the propagation of feature annotation.</text>
</comment>
<keyword evidence="3" id="KW-0813">Transport</keyword>
<evidence type="ECO:0000256" key="11">
    <source>
        <dbReference type="PIRSR" id="PIRSR607992-2"/>
    </source>
</evidence>
<dbReference type="GO" id="GO:0020037">
    <property type="term" value="F:heme binding"/>
    <property type="evidence" value="ECO:0007669"/>
    <property type="project" value="TreeGrafter"/>
</dbReference>
<keyword evidence="8 12" id="KW-0496">Mitochondrion</keyword>
<evidence type="ECO:0000256" key="6">
    <source>
        <dbReference type="ARBA" id="ARBA00022946"/>
    </source>
</evidence>
<feature type="transmembrane region" description="Helical" evidence="12">
    <location>
        <begin position="76"/>
        <end position="99"/>
    </location>
</feature>
<organism evidence="13 14">
    <name type="scientific">Triparma strigata</name>
    <dbReference type="NCBI Taxonomy" id="1606541"/>
    <lineage>
        <taxon>Eukaryota</taxon>
        <taxon>Sar</taxon>
        <taxon>Stramenopiles</taxon>
        <taxon>Ochrophyta</taxon>
        <taxon>Bolidophyceae</taxon>
        <taxon>Parmales</taxon>
        <taxon>Triparmaceae</taxon>
        <taxon>Triparma</taxon>
    </lineage>
</organism>
<accession>A0A9W7BEL8</accession>
<dbReference type="InterPro" id="IPR034804">
    <property type="entry name" value="SQR/QFR_C/D"/>
</dbReference>
<keyword evidence="4 12" id="KW-0812">Transmembrane</keyword>
<evidence type="ECO:0000256" key="3">
    <source>
        <dbReference type="ARBA" id="ARBA00022448"/>
    </source>
</evidence>
<keyword evidence="11" id="KW-0408">Iron</keyword>
<evidence type="ECO:0000256" key="1">
    <source>
        <dbReference type="ARBA" id="ARBA00004448"/>
    </source>
</evidence>
<evidence type="ECO:0000256" key="8">
    <source>
        <dbReference type="ARBA" id="ARBA00023128"/>
    </source>
</evidence>
<dbReference type="GO" id="GO:0046872">
    <property type="term" value="F:metal ion binding"/>
    <property type="evidence" value="ECO:0007669"/>
    <property type="project" value="UniProtKB-KW"/>
</dbReference>
<dbReference type="PANTHER" id="PTHR13337">
    <property type="entry name" value="SUCCINATE DEHYDROGENASE"/>
    <property type="match status" value="1"/>
</dbReference>
<sequence length="154" mass="16780">MFRSAQHVIRRSAFPRLQLQQSCQQRNATAGGNSLLKSDEGPLSTSTYHKVNMLIMGLTPVAFALSPSKLNLPIDVLLGLALPLHAHIGMSYVITDYVPKISKSLTGPARVLLLGLTGVTTVGLLKLNIFGDGMTETVKSLWRGKKKLEEKRKA</sequence>
<dbReference type="Pfam" id="PF05328">
    <property type="entry name" value="CybS"/>
    <property type="match status" value="1"/>
</dbReference>
<dbReference type="SUPFAM" id="SSF81343">
    <property type="entry name" value="Fumarate reductase respiratory complex transmembrane subunits"/>
    <property type="match status" value="1"/>
</dbReference>
<name>A0A9W7BEL8_9STRA</name>
<evidence type="ECO:0000256" key="9">
    <source>
        <dbReference type="ARBA" id="ARBA00023136"/>
    </source>
</evidence>
<evidence type="ECO:0000256" key="12">
    <source>
        <dbReference type="RuleBase" id="RU364031"/>
    </source>
</evidence>
<evidence type="ECO:0000256" key="4">
    <source>
        <dbReference type="ARBA" id="ARBA00022692"/>
    </source>
</evidence>
<comment type="similarity">
    <text evidence="2 12">Belongs to the CybS family.</text>
</comment>
<evidence type="ECO:0000256" key="5">
    <source>
        <dbReference type="ARBA" id="ARBA00022792"/>
    </source>
</evidence>
<reference evidence="14" key="1">
    <citation type="journal article" date="2023" name="Commun. Biol.">
        <title>Genome analysis of Parmales, the sister group of diatoms, reveals the evolutionary specialization of diatoms from phago-mixotrophs to photoautotrophs.</title>
        <authorList>
            <person name="Ban H."/>
            <person name="Sato S."/>
            <person name="Yoshikawa S."/>
            <person name="Yamada K."/>
            <person name="Nakamura Y."/>
            <person name="Ichinomiya M."/>
            <person name="Sato N."/>
            <person name="Blanc-Mathieu R."/>
            <person name="Endo H."/>
            <person name="Kuwata A."/>
            <person name="Ogata H."/>
        </authorList>
    </citation>
    <scope>NUCLEOTIDE SEQUENCE [LARGE SCALE GENOMIC DNA]</scope>
    <source>
        <strain evidence="14">NIES 3701</strain>
    </source>
</reference>
<dbReference type="EMBL" id="BRXY01000311">
    <property type="protein sequence ID" value="GMH86272.1"/>
    <property type="molecule type" value="Genomic_DNA"/>
</dbReference>
<feature type="transmembrane region" description="Helical" evidence="12">
    <location>
        <begin position="111"/>
        <end position="131"/>
    </location>
</feature>
<dbReference type="InterPro" id="IPR007992">
    <property type="entry name" value="CybS"/>
</dbReference>
<evidence type="ECO:0000256" key="7">
    <source>
        <dbReference type="ARBA" id="ARBA00022989"/>
    </source>
</evidence>
<feature type="binding site" description="axial binding residue" evidence="11">
    <location>
        <position position="85"/>
    </location>
    <ligand>
        <name>heme b</name>
        <dbReference type="ChEBI" id="CHEBI:60344"/>
        <note>ligand shared with SDHC</note>
    </ligand>
    <ligandPart>
        <name>Fe</name>
        <dbReference type="ChEBI" id="CHEBI:18248"/>
    </ligandPart>
</feature>
<dbReference type="Gene3D" id="1.20.1300.10">
    <property type="entry name" value="Fumarate reductase/succinate dehydrogenase, transmembrane subunit"/>
    <property type="match status" value="1"/>
</dbReference>
<keyword evidence="6 12" id="KW-0809">Transit peptide</keyword>
<dbReference type="AlphaFoldDB" id="A0A9W7BEL8"/>